<evidence type="ECO:0000313" key="2">
    <source>
        <dbReference type="Proteomes" id="UP000789525"/>
    </source>
</evidence>
<sequence>MLGTFTGKVQHPDQPPENALVNPSQPQLLSPGDASTQGISRPSSRIITLPDGEEYYDRIAQGDSDSDYGEVSGETDTPEDNSGNSTPDPEAGADGAGTVGSRTKRHSTYFHHPERRRSVIPGAFPG</sequence>
<proteinExistence type="predicted"/>
<reference evidence="1" key="1">
    <citation type="submission" date="2021-06" db="EMBL/GenBank/DDBJ databases">
        <authorList>
            <person name="Kallberg Y."/>
            <person name="Tangrot J."/>
            <person name="Rosling A."/>
        </authorList>
    </citation>
    <scope>NUCLEOTIDE SEQUENCE</scope>
    <source>
        <strain evidence="1">CL356</strain>
    </source>
</reference>
<keyword evidence="2" id="KW-1185">Reference proteome</keyword>
<accession>A0ACA9Q843</accession>
<dbReference type="Proteomes" id="UP000789525">
    <property type="component" value="Unassembled WGS sequence"/>
</dbReference>
<protein>
    <submittedName>
        <fullName evidence="1">13807_t:CDS:1</fullName>
    </submittedName>
</protein>
<comment type="caution">
    <text evidence="1">The sequence shown here is derived from an EMBL/GenBank/DDBJ whole genome shotgun (WGS) entry which is preliminary data.</text>
</comment>
<name>A0ACA9Q843_9GLOM</name>
<evidence type="ECO:0000313" key="1">
    <source>
        <dbReference type="EMBL" id="CAG8737759.1"/>
    </source>
</evidence>
<organism evidence="1 2">
    <name type="scientific">Acaulospora colombiana</name>
    <dbReference type="NCBI Taxonomy" id="27376"/>
    <lineage>
        <taxon>Eukaryota</taxon>
        <taxon>Fungi</taxon>
        <taxon>Fungi incertae sedis</taxon>
        <taxon>Mucoromycota</taxon>
        <taxon>Glomeromycotina</taxon>
        <taxon>Glomeromycetes</taxon>
        <taxon>Diversisporales</taxon>
        <taxon>Acaulosporaceae</taxon>
        <taxon>Acaulospora</taxon>
    </lineage>
</organism>
<gene>
    <name evidence="1" type="ORF">ACOLOM_LOCUS11993</name>
</gene>
<feature type="non-terminal residue" evidence="1">
    <location>
        <position position="1"/>
    </location>
</feature>
<dbReference type="EMBL" id="CAJVPT010046283">
    <property type="protein sequence ID" value="CAG8737759.1"/>
    <property type="molecule type" value="Genomic_DNA"/>
</dbReference>